<proteinExistence type="predicted"/>
<keyword evidence="2" id="KW-0812">Transmembrane</keyword>
<gene>
    <name evidence="3" type="ORF">NDI37_13950</name>
</gene>
<feature type="compositionally biased region" description="Low complexity" evidence="1">
    <location>
        <begin position="319"/>
        <end position="337"/>
    </location>
</feature>
<feature type="compositionally biased region" description="Low complexity" evidence="1">
    <location>
        <begin position="172"/>
        <end position="185"/>
    </location>
</feature>
<feature type="compositionally biased region" description="Polar residues" evidence="1">
    <location>
        <begin position="194"/>
        <end position="240"/>
    </location>
</feature>
<dbReference type="Proteomes" id="UP001442494">
    <property type="component" value="Unassembled WGS sequence"/>
</dbReference>
<feature type="region of interest" description="Disordered" evidence="1">
    <location>
        <begin position="311"/>
        <end position="369"/>
    </location>
</feature>
<dbReference type="EMBL" id="JAMPKK010000028">
    <property type="protein sequence ID" value="MEP0865571.1"/>
    <property type="molecule type" value="Genomic_DNA"/>
</dbReference>
<keyword evidence="2" id="KW-1133">Transmembrane helix</keyword>
<accession>A0ABV0JQ41</accession>
<feature type="compositionally biased region" description="Polar residues" evidence="1">
    <location>
        <begin position="112"/>
        <end position="128"/>
    </location>
</feature>
<evidence type="ECO:0000256" key="2">
    <source>
        <dbReference type="SAM" id="Phobius"/>
    </source>
</evidence>
<keyword evidence="4" id="KW-1185">Reference proteome</keyword>
<keyword evidence="2" id="KW-0472">Membrane</keyword>
<feature type="transmembrane region" description="Helical" evidence="2">
    <location>
        <begin position="21"/>
        <end position="44"/>
    </location>
</feature>
<reference evidence="3 4" key="1">
    <citation type="submission" date="2022-04" db="EMBL/GenBank/DDBJ databases">
        <title>Positive selection, recombination, and allopatry shape intraspecific diversity of widespread and dominant cyanobacteria.</title>
        <authorList>
            <person name="Wei J."/>
            <person name="Shu W."/>
            <person name="Hu C."/>
        </authorList>
    </citation>
    <scope>NUCLEOTIDE SEQUENCE [LARGE SCALE GENOMIC DNA]</scope>
    <source>
        <strain evidence="3 4">GB2-A5</strain>
    </source>
</reference>
<feature type="compositionally biased region" description="Polar residues" evidence="1">
    <location>
        <begin position="338"/>
        <end position="349"/>
    </location>
</feature>
<feature type="compositionally biased region" description="Polar residues" evidence="1">
    <location>
        <begin position="136"/>
        <end position="171"/>
    </location>
</feature>
<name>A0ABV0JQ41_9CYAN</name>
<evidence type="ECO:0000313" key="3">
    <source>
        <dbReference type="EMBL" id="MEP0865571.1"/>
    </source>
</evidence>
<evidence type="ECO:0000313" key="4">
    <source>
        <dbReference type="Proteomes" id="UP001442494"/>
    </source>
</evidence>
<feature type="region of interest" description="Disordered" evidence="1">
    <location>
        <begin position="85"/>
        <end position="275"/>
    </location>
</feature>
<comment type="caution">
    <text evidence="3">The sequence shown here is derived from an EMBL/GenBank/DDBJ whole genome shotgun (WGS) entry which is preliminary data.</text>
</comment>
<dbReference type="RefSeq" id="WP_190426047.1">
    <property type="nucleotide sequence ID" value="NZ_JAMPKK010000028.1"/>
</dbReference>
<feature type="compositionally biased region" description="Low complexity" evidence="1">
    <location>
        <begin position="244"/>
        <end position="269"/>
    </location>
</feature>
<evidence type="ECO:0000256" key="1">
    <source>
        <dbReference type="SAM" id="MobiDB-lite"/>
    </source>
</evidence>
<protein>
    <submittedName>
        <fullName evidence="3">Uncharacterized protein</fullName>
    </submittedName>
</protein>
<sequence length="369" mass="38632">MPSSKQVPASIRYFKARFRTVLRPAFWGSAIAISMVLFGGWQYWQHPEWLTGSGDEATENEQSLSEESSAIGADIDSLPVLIQEFNPTNPQGAGKQKQKSQNPKEEGLFEQLTRNKTAAPNTESTSQLLRIAPKDPQNSTNPFATSAQELLNAGPLSNSGPLLGATPSNQQTETSATTATSSPTAGFKALNGDKPSQATMPGSPLQQGLNQTSTPLLSTSQPPANVSESTQATPTSTYTGQIAPPTTTTLPTTTGYSVPPTTTTNPNPNAYTSFTQPQSVPVVPVAPIPVAPPVAPITTNNYGQYPSGLPNQGSNIGTNSGFSPNVGNNSNVGNSGVQPNPVTQPTSNFPRPVTGRSLGGGRINTFTNP</sequence>
<organism evidence="3 4">
    <name type="scientific">Funiculus sociatus GB2-A5</name>
    <dbReference type="NCBI Taxonomy" id="2933946"/>
    <lineage>
        <taxon>Bacteria</taxon>
        <taxon>Bacillati</taxon>
        <taxon>Cyanobacteriota</taxon>
        <taxon>Cyanophyceae</taxon>
        <taxon>Coleofasciculales</taxon>
        <taxon>Coleofasciculaceae</taxon>
        <taxon>Funiculus</taxon>
    </lineage>
</organism>